<comment type="caution">
    <text evidence="6">The sequence shown here is derived from an EMBL/GenBank/DDBJ whole genome shotgun (WGS) entry which is preliminary data.</text>
</comment>
<dbReference type="InterPro" id="IPR003587">
    <property type="entry name" value="Hint_dom_N"/>
</dbReference>
<dbReference type="CDD" id="cd00081">
    <property type="entry name" value="Hint"/>
    <property type="match status" value="1"/>
</dbReference>
<dbReference type="NCBIfam" id="TIGR01643">
    <property type="entry name" value="YD_repeat_2x"/>
    <property type="match status" value="2"/>
</dbReference>
<dbReference type="SUPFAM" id="SSF51294">
    <property type="entry name" value="Hedgehog/intein (Hint) domain"/>
    <property type="match status" value="1"/>
</dbReference>
<sequence>MTRRISRRWAGSVVIGLSLALSAGTVQAVPVEAAGTDRPGVQDLGEPAQGKNASTKPRGADPAAKAAVETLDAPEWPDGDSTTLRVGAQLGSRDGVPKGAAAPGGTGDTATIGGLPVTASDAHISAKTTAGSEHSPAARAGSPAPDRVRVSSLGQERAAELGSAALLRVQRADGVETSAPVELTVNYAKFAEAYGGDYGARLRLVELPACAAKATPGSRDCPELPKPLDSRNDADARTVTATVEADADRAGLSTHAGEAAPLLAVTGGDSSSQGDYRATPLSPSSKWSVANSSGGFSWNYPIRTVPTPGGLTPSVGLGYSSQAVDGRTSATNNQGSWAGEGFSYEPGYIERRYKPCSDDGHKSSAEQCWAFDNATIMLEGASGELIKDDTSGKWHLASENGARVEQLTGAHNGDDNGEHWKVTTTDGTEYYFGLNRRPGWTSGKEETDSTWTVPVFGDDAGEPCHNATFSKAHCQQAWRWNLDYVKDTHGNVISYLYGKETNHYALNGKTDVEGTAYTRGGYLKRIDHGQRDGKVFSTDAGARVVFHTAERCLPTKDFDCAAGKFTKANARHWPDTPVDRYCKAGAKCDSSQVSATFWTRKRLTGITTQMHKGSGAYTDVDAWTFTHLFTDNGDDSKTLWLSAIDHEGRVGGSAKLPSLELQGIQLKNRVDKDGDNIAPFHRFRLASVLTETGTQLDVNYAPTQCTADKLPKPGEQTGRCYPVRWAPPGHIDPITDWFHKYVVAEIIETDRTGGGEDVVTRYDYKGDAGWRHGEPDGITDEKFLTWDQWQGYGKVTVTSGNGQTMSTRLDYTYLQGLDGDKKPGGGTRTEEVTDSTGKTYTGHEKYTGFELETRTWDGDKVVSKVISEPWKHDTATQTRKWKTTKATIVQPRVTRGYTALASGGWRETKSTSWYETGNRTGRVSMVEDLGDVSTAEDDKCTRLWYTDNTSEHMYELPSRSEAVSVSCSATPDRRTQVIADERTSYDGGSFGDQPTRGDATKTERLASHDGSSATYQVTGHTTYDAFGRPTSQTDAVGARTTTEYTDVNGLISKTKATNALGHVTTTDFAPAWGQSAGQTDPNGKRTDFAYDPLGRLVSLWLPDRPRTHAPSIKYSYLVRRDKPVAVKTEKIEISGSYGVEWQLYDGLLRPRQLQTEGPDGSRMVADTFYDGVGKIKKTNSTYNAVGAPSSELLEVGNGEVGAQTLYEYDGLGRPTKETFAVAGVPQWSTTSRYDGDRTHLDPPQGGVPVTKITNAADQITELRYHHGESPAVNGPPGPGAGYDATKFSYTPGGELAQVTDAKGNVWQFEYDQMGRKVKTVDPDIGVSTFAYDAADRPVSGTDARGKKRSTVYDKLGRTLTTWEGEPNTGTRLTETRYDRPGWLGQAWASLRYVNGGSDYFATVTQSMDAFYQPLKTAYSVPKSEGALAGTYTFTTGYNFDGTVQGIGMPAAGGLGNETVVFGYDDLQRPTSMRGKTSYVTDTVYSNTSLLQQLELSDGGGQKLWQTFQYEKGTDRLTRAVVDVSSQSRSLKAAHYSYDQSGKVLSISDTADTAAGSADLQCFAYDNGQRLAEAWTPAATAETAAGAGTSGAATGGSRPSACTAPAGGKALGGPAPYWKSYEVDAIGNRTKEVIHDTGLNAAEDITRTYTYGEGAAGPHAVTKVVEDGPSVDQQYTYAYDATGNTTERVIGGDAQKLEWDVEGQLVRTTEAGGAEATYVYDAGGNRVVRRDATATTVYLPGMELRLAKGSSKVEATRYYSFAGQTVAVRSDSGNLAFLSSDHHGTGQLAVDATTGSVSQRRFDPYGLDRGSPVGEWPGEKGFVGGTIDKQTGLTSVGAREYDPALGKFISVDPIIDYRQPQQINGYAYANNSPVTLSDPSGEWVGFLRLYKWAMQQIAKFYAEPRKQQAVYRAQNDRDRAERQYNDAKQQTKQAAKELVKIAKKELGIDAALDCFSSGDLGSCGETALNIASSFVGGLAGKLLAKYGSPFKWKKGYQLAKRVWGLLDDLVGGAKDMWKRSEALDKANDKLAAAKAKAKAARTKQASDCLDEHSFLPGTGVLLADGKTKPIEEVELGDNVTVTDPETGETTTREVVATIVTEDDKDFVDLTVESDGSAAALISTTTHPFWAVDEAAWIDAGDIRPGTRLRTPEGDTVEVAKIRHFEKRQRTHDLTIEDVHTYYVQAGETPVLVHNSNCRTASKYEDTTEPKARMKNVRTDVGPTEFGENLEANGWTRLERGPNIEYQKDGARYFLRSKAKTVEGWTADYYRPGSKKADIKIRLGDD</sequence>
<dbReference type="SMART" id="SM00306">
    <property type="entry name" value="HintN"/>
    <property type="match status" value="1"/>
</dbReference>
<evidence type="ECO:0000256" key="4">
    <source>
        <dbReference type="SAM" id="SignalP"/>
    </source>
</evidence>
<dbReference type="Gene3D" id="2.180.10.10">
    <property type="entry name" value="RHS repeat-associated core"/>
    <property type="match status" value="1"/>
</dbReference>
<keyword evidence="7" id="KW-1185">Reference proteome</keyword>
<feature type="domain" description="Hint" evidence="5">
    <location>
        <begin position="2050"/>
        <end position="2151"/>
    </location>
</feature>
<feature type="region of interest" description="Disordered" evidence="3">
    <location>
        <begin position="820"/>
        <end position="839"/>
    </location>
</feature>
<dbReference type="InterPro" id="IPR050708">
    <property type="entry name" value="T6SS_VgrG/RHS"/>
</dbReference>
<dbReference type="Proteomes" id="UP001501147">
    <property type="component" value="Unassembled WGS sequence"/>
</dbReference>
<feature type="region of interest" description="Disordered" evidence="3">
    <location>
        <begin position="33"/>
        <end position="154"/>
    </location>
</feature>
<dbReference type="InterPro" id="IPR031325">
    <property type="entry name" value="RHS_repeat"/>
</dbReference>
<evidence type="ECO:0000313" key="7">
    <source>
        <dbReference type="Proteomes" id="UP001501147"/>
    </source>
</evidence>
<evidence type="ECO:0000256" key="2">
    <source>
        <dbReference type="SAM" id="Coils"/>
    </source>
</evidence>
<keyword evidence="2" id="KW-0175">Coiled coil</keyword>
<feature type="compositionally biased region" description="Basic and acidic residues" evidence="3">
    <location>
        <begin position="220"/>
        <end position="235"/>
    </location>
</feature>
<feature type="coiled-coil region" evidence="2">
    <location>
        <begin position="1909"/>
        <end position="1944"/>
    </location>
</feature>
<dbReference type="EMBL" id="BAABJV010000006">
    <property type="protein sequence ID" value="GAA4779139.1"/>
    <property type="molecule type" value="Genomic_DNA"/>
</dbReference>
<feature type="region of interest" description="Disordered" evidence="3">
    <location>
        <begin position="976"/>
        <end position="1012"/>
    </location>
</feature>
<reference evidence="7" key="1">
    <citation type="journal article" date="2019" name="Int. J. Syst. Evol. Microbiol.">
        <title>The Global Catalogue of Microorganisms (GCM) 10K type strain sequencing project: providing services to taxonomists for standard genome sequencing and annotation.</title>
        <authorList>
            <consortium name="The Broad Institute Genomics Platform"/>
            <consortium name="The Broad Institute Genome Sequencing Center for Infectious Disease"/>
            <person name="Wu L."/>
            <person name="Ma J."/>
        </authorList>
    </citation>
    <scope>NUCLEOTIDE SEQUENCE [LARGE SCALE GENOMIC DNA]</scope>
    <source>
        <strain evidence="7">JCM 18324</strain>
    </source>
</reference>
<dbReference type="NCBIfam" id="TIGR03696">
    <property type="entry name" value="Rhs_assc_core"/>
    <property type="match status" value="1"/>
</dbReference>
<dbReference type="NCBIfam" id="TIGR01443">
    <property type="entry name" value="intein_Cterm"/>
    <property type="match status" value="1"/>
</dbReference>
<dbReference type="PANTHER" id="PTHR32305:SF17">
    <property type="entry name" value="TRNA NUCLEASE WAPA"/>
    <property type="match status" value="1"/>
</dbReference>
<dbReference type="InterPro" id="IPR006530">
    <property type="entry name" value="YD"/>
</dbReference>
<keyword evidence="4" id="KW-0732">Signal</keyword>
<organism evidence="6 7">
    <name type="scientific">Streptomyces sanyensis</name>
    <dbReference type="NCBI Taxonomy" id="568869"/>
    <lineage>
        <taxon>Bacteria</taxon>
        <taxon>Bacillati</taxon>
        <taxon>Actinomycetota</taxon>
        <taxon>Actinomycetes</taxon>
        <taxon>Kitasatosporales</taxon>
        <taxon>Streptomycetaceae</taxon>
        <taxon>Streptomyces</taxon>
    </lineage>
</organism>
<keyword evidence="1" id="KW-0677">Repeat</keyword>
<proteinExistence type="predicted"/>
<feature type="compositionally biased region" description="Basic and acidic residues" evidence="3">
    <location>
        <begin position="998"/>
        <end position="1007"/>
    </location>
</feature>
<evidence type="ECO:0000256" key="1">
    <source>
        <dbReference type="ARBA" id="ARBA00022737"/>
    </source>
</evidence>
<name>A0ABP9AFI0_9ACTN</name>
<dbReference type="PANTHER" id="PTHR32305">
    <property type="match status" value="1"/>
</dbReference>
<dbReference type="Pfam" id="PF05593">
    <property type="entry name" value="RHS_repeat"/>
    <property type="match status" value="3"/>
</dbReference>
<dbReference type="Gene3D" id="2.170.16.10">
    <property type="entry name" value="Hedgehog/Intein (Hint) domain"/>
    <property type="match status" value="1"/>
</dbReference>
<evidence type="ECO:0000256" key="3">
    <source>
        <dbReference type="SAM" id="MobiDB-lite"/>
    </source>
</evidence>
<dbReference type="Pfam" id="PF25023">
    <property type="entry name" value="TEN_YD-shell"/>
    <property type="match status" value="1"/>
</dbReference>
<feature type="chain" id="PRO_5047124744" description="Hint domain-containing protein" evidence="4">
    <location>
        <begin position="29"/>
        <end position="2284"/>
    </location>
</feature>
<feature type="compositionally biased region" description="Basic and acidic residues" evidence="3">
    <location>
        <begin position="820"/>
        <end position="831"/>
    </location>
</feature>
<feature type="signal peptide" evidence="4">
    <location>
        <begin position="1"/>
        <end position="28"/>
    </location>
</feature>
<dbReference type="InterPro" id="IPR030934">
    <property type="entry name" value="Intein_C"/>
</dbReference>
<dbReference type="InterPro" id="IPR056823">
    <property type="entry name" value="TEN-like_YD-shell"/>
</dbReference>
<feature type="region of interest" description="Disordered" evidence="3">
    <location>
        <begin position="264"/>
        <end position="284"/>
    </location>
</feature>
<accession>A0ABP9AFI0</accession>
<evidence type="ECO:0000313" key="6">
    <source>
        <dbReference type="EMBL" id="GAA4779139.1"/>
    </source>
</evidence>
<feature type="region of interest" description="Disordered" evidence="3">
    <location>
        <begin position="214"/>
        <end position="235"/>
    </location>
</feature>
<dbReference type="RefSeq" id="WP_345613964.1">
    <property type="nucleotide sequence ID" value="NZ_BAABJV010000006.1"/>
</dbReference>
<dbReference type="InterPro" id="IPR022385">
    <property type="entry name" value="Rhs_assc_core"/>
</dbReference>
<dbReference type="Pfam" id="PF07591">
    <property type="entry name" value="PT-HINT"/>
    <property type="match status" value="1"/>
</dbReference>
<protein>
    <recommendedName>
        <fullName evidence="5">Hint domain-containing protein</fullName>
    </recommendedName>
</protein>
<evidence type="ECO:0000259" key="5">
    <source>
        <dbReference type="SMART" id="SM00306"/>
    </source>
</evidence>
<gene>
    <name evidence="6" type="ORF">GCM10023329_30330</name>
</gene>
<dbReference type="InterPro" id="IPR036844">
    <property type="entry name" value="Hint_dom_sf"/>
</dbReference>